<proteinExistence type="inferred from homology"/>
<evidence type="ECO:0000313" key="12">
    <source>
        <dbReference type="Proteomes" id="UP000789570"/>
    </source>
</evidence>
<dbReference type="PANTHER" id="PTHR12403">
    <property type="entry name" value="TRAFFICKING PROTEIN PARTICLE COMPLEX SUBUNIT 2"/>
    <property type="match status" value="1"/>
</dbReference>
<comment type="similarity">
    <text evidence="2 10">Belongs to the mitochondrial pyruvate carrier (MPC) (TC 2.A.105) family.</text>
</comment>
<comment type="function">
    <text evidence="10">Mediates the uptake of pyruvate into mitochondria.</text>
</comment>
<dbReference type="CDD" id="cd14854">
    <property type="entry name" value="TRAPPC2L"/>
    <property type="match status" value="1"/>
</dbReference>
<dbReference type="GO" id="GO:0005743">
    <property type="term" value="C:mitochondrial inner membrane"/>
    <property type="evidence" value="ECO:0007669"/>
    <property type="project" value="UniProtKB-SubCell"/>
</dbReference>
<dbReference type="OrthoDB" id="18320at2759"/>
<dbReference type="Proteomes" id="UP000789570">
    <property type="component" value="Unassembled WGS sequence"/>
</dbReference>
<evidence type="ECO:0000256" key="8">
    <source>
        <dbReference type="ARBA" id="ARBA00023128"/>
    </source>
</evidence>
<dbReference type="AlphaFoldDB" id="A0A9N9A288"/>
<dbReference type="InterPro" id="IPR006722">
    <property type="entry name" value="Sedlin"/>
</dbReference>
<comment type="similarity">
    <text evidence="3">Belongs to the TRAPP small subunits family. Sedlin subfamily.</text>
</comment>
<dbReference type="GO" id="GO:0006850">
    <property type="term" value="P:pyruvate import into mitochondria"/>
    <property type="evidence" value="ECO:0007669"/>
    <property type="project" value="InterPro"/>
</dbReference>
<keyword evidence="5" id="KW-0812">Transmembrane</keyword>
<evidence type="ECO:0000256" key="7">
    <source>
        <dbReference type="ARBA" id="ARBA00022989"/>
    </source>
</evidence>
<dbReference type="Gene3D" id="3.30.450.70">
    <property type="match status" value="1"/>
</dbReference>
<evidence type="ECO:0000256" key="5">
    <source>
        <dbReference type="ARBA" id="ARBA00022692"/>
    </source>
</evidence>
<organism evidence="11 12">
    <name type="scientific">Funneliformis caledonium</name>
    <dbReference type="NCBI Taxonomy" id="1117310"/>
    <lineage>
        <taxon>Eukaryota</taxon>
        <taxon>Fungi</taxon>
        <taxon>Fungi incertae sedis</taxon>
        <taxon>Mucoromycota</taxon>
        <taxon>Glomeromycotina</taxon>
        <taxon>Glomeromycetes</taxon>
        <taxon>Glomerales</taxon>
        <taxon>Glomeraceae</taxon>
        <taxon>Funneliformis</taxon>
    </lineage>
</organism>
<dbReference type="Pfam" id="PF04628">
    <property type="entry name" value="Sedlin_N"/>
    <property type="match status" value="1"/>
</dbReference>
<gene>
    <name evidence="11" type="ORF">FCALED_LOCUS4401</name>
</gene>
<evidence type="ECO:0000256" key="6">
    <source>
        <dbReference type="ARBA" id="ARBA00022792"/>
    </source>
</evidence>
<evidence type="ECO:0000256" key="2">
    <source>
        <dbReference type="ARBA" id="ARBA00006416"/>
    </source>
</evidence>
<dbReference type="InterPro" id="IPR011012">
    <property type="entry name" value="Longin-like_dom_sf"/>
</dbReference>
<keyword evidence="7" id="KW-1133">Transmembrane helix</keyword>
<evidence type="ECO:0000256" key="4">
    <source>
        <dbReference type="ARBA" id="ARBA00022448"/>
    </source>
</evidence>
<keyword evidence="8 10" id="KW-0496">Mitochondrion</keyword>
<comment type="subcellular location">
    <subcellularLocation>
        <location evidence="1 10">Mitochondrion inner membrane</location>
        <topology evidence="1 10">Multi-pass membrane protein</topology>
    </subcellularLocation>
</comment>
<dbReference type="GO" id="GO:0006888">
    <property type="term" value="P:endoplasmic reticulum to Golgi vesicle-mediated transport"/>
    <property type="evidence" value="ECO:0007669"/>
    <property type="project" value="InterPro"/>
</dbReference>
<dbReference type="Pfam" id="PF03650">
    <property type="entry name" value="MPC"/>
    <property type="match status" value="1"/>
</dbReference>
<evidence type="ECO:0000313" key="11">
    <source>
        <dbReference type="EMBL" id="CAG8515068.1"/>
    </source>
</evidence>
<comment type="caution">
    <text evidence="11">The sequence shown here is derived from an EMBL/GenBank/DDBJ whole genome shotgun (WGS) entry which is preliminary data.</text>
</comment>
<dbReference type="SUPFAM" id="SSF64356">
    <property type="entry name" value="SNARE-like"/>
    <property type="match status" value="1"/>
</dbReference>
<sequence length="250" mass="27970">MNNIKIQCIAIIGKQNNPLYIKNFSASHPDLKYHYIAHTSCDVIDERVGAAGPEAADTYLGLLYAMEDLAVYGYITNTRVKFVVVLSVPDAVIKNTDMKNLFRKIHTVYINQVCNPFYNLDGRKSIVSKRFVAAIDAVGKSPADDVHFWGPVANWGLPLAAIADSKKDPEIISPKMTTAMIIYSATFMRFAVMVKPSNSLLFACHFTNEIAQIFQGYRYIEYYHFGGKERKLKQLEESKKASSVPSSAVI</sequence>
<dbReference type="InterPro" id="IPR005336">
    <property type="entry name" value="MPC"/>
</dbReference>
<accession>A0A9N9A288</accession>
<keyword evidence="4 10" id="KW-0813">Transport</keyword>
<dbReference type="InterPro" id="IPR044760">
    <property type="entry name" value="TRAPPC2L"/>
</dbReference>
<evidence type="ECO:0000256" key="9">
    <source>
        <dbReference type="ARBA" id="ARBA00023136"/>
    </source>
</evidence>
<keyword evidence="9" id="KW-0472">Membrane</keyword>
<keyword evidence="6 10" id="KW-0999">Mitochondrion inner membrane</keyword>
<dbReference type="EMBL" id="CAJVPQ010000859">
    <property type="protein sequence ID" value="CAG8515068.1"/>
    <property type="molecule type" value="Genomic_DNA"/>
</dbReference>
<evidence type="ECO:0000256" key="3">
    <source>
        <dbReference type="ARBA" id="ARBA00006626"/>
    </source>
</evidence>
<protein>
    <recommendedName>
        <fullName evidence="10">Mitochondrial pyruvate carrier</fullName>
    </recommendedName>
</protein>
<reference evidence="11" key="1">
    <citation type="submission" date="2021-06" db="EMBL/GenBank/DDBJ databases">
        <authorList>
            <person name="Kallberg Y."/>
            <person name="Tangrot J."/>
            <person name="Rosling A."/>
        </authorList>
    </citation>
    <scope>NUCLEOTIDE SEQUENCE</scope>
    <source>
        <strain evidence="11">UK204</strain>
    </source>
</reference>
<name>A0A9N9A288_9GLOM</name>
<evidence type="ECO:0000256" key="10">
    <source>
        <dbReference type="RuleBase" id="RU363100"/>
    </source>
</evidence>
<evidence type="ECO:0000256" key="1">
    <source>
        <dbReference type="ARBA" id="ARBA00004448"/>
    </source>
</evidence>
<keyword evidence="12" id="KW-1185">Reference proteome</keyword>